<dbReference type="EMBL" id="CXST01000002">
    <property type="protein sequence ID" value="CTQ45718.1"/>
    <property type="molecule type" value="Genomic_DNA"/>
</dbReference>
<keyword evidence="2" id="KW-1185">Reference proteome</keyword>
<evidence type="ECO:0000313" key="1">
    <source>
        <dbReference type="EMBL" id="CTQ45718.1"/>
    </source>
</evidence>
<dbReference type="Proteomes" id="UP000048926">
    <property type="component" value="Unassembled WGS sequence"/>
</dbReference>
<evidence type="ECO:0000313" key="2">
    <source>
        <dbReference type="Proteomes" id="UP000048926"/>
    </source>
</evidence>
<organism evidence="1 2">
    <name type="scientific">Roseibium aggregatum</name>
    <dbReference type="NCBI Taxonomy" id="187304"/>
    <lineage>
        <taxon>Bacteria</taxon>
        <taxon>Pseudomonadati</taxon>
        <taxon>Pseudomonadota</taxon>
        <taxon>Alphaproteobacteria</taxon>
        <taxon>Hyphomicrobiales</taxon>
        <taxon>Stappiaceae</taxon>
        <taxon>Roseibium</taxon>
    </lineage>
</organism>
<gene>
    <name evidence="1" type="ORF">LAL4801_04173</name>
</gene>
<dbReference type="RefSeq" id="WP_055658910.1">
    <property type="nucleotide sequence ID" value="NZ_CXST01000002.1"/>
</dbReference>
<proteinExistence type="predicted"/>
<sequence>MSKGIKATLITKGGLGNVVVKHVWLLRHSREKWAQYNSAVKISYVRKGARKARGMVYSYAPYVILIDGWQDIPSQAIFGASKPGNTPNVTVSSARYSSFDEGWSRDFESAIDLSKFKVLADFRDINTYNAEEAYEPVVF</sequence>
<reference evidence="2" key="1">
    <citation type="submission" date="2015-07" db="EMBL/GenBank/DDBJ databases">
        <authorList>
            <person name="Rodrigo-Torres Lidia"/>
            <person name="Arahal R.David."/>
        </authorList>
    </citation>
    <scope>NUCLEOTIDE SEQUENCE [LARGE SCALE GENOMIC DNA]</scope>
    <source>
        <strain evidence="2">CECT 4801</strain>
    </source>
</reference>
<accession>A0A0M6Y7S0</accession>
<protein>
    <submittedName>
        <fullName evidence="1">Uncharacterized protein</fullName>
    </submittedName>
</protein>
<dbReference type="AlphaFoldDB" id="A0A0M6Y7S0"/>
<name>A0A0M6Y7S0_9HYPH</name>